<keyword evidence="3" id="KW-1185">Reference proteome</keyword>
<evidence type="ECO:0000313" key="3">
    <source>
        <dbReference type="Proteomes" id="UP000717696"/>
    </source>
</evidence>
<gene>
    <name evidence="2" type="ORF">B0J13DRAFT_679498</name>
</gene>
<evidence type="ECO:0000313" key="2">
    <source>
        <dbReference type="EMBL" id="KAH7128032.1"/>
    </source>
</evidence>
<dbReference type="AlphaFoldDB" id="A0A9P9DZN0"/>
<dbReference type="OrthoDB" id="1862401at2759"/>
<dbReference type="InterPro" id="IPR023213">
    <property type="entry name" value="CAT-like_dom_sf"/>
</dbReference>
<sequence length="468" mass="51582">MGSLDHFSQIPPLTPLERIGPKGYLRYVFTSPLPEDYDFEQVSSVLKGGFDAAKQRIGVIGAEAVPDPDAIQGGVFKFQKPSDGSGIENVVSKDLRDPEAYPFTYEQLREKAFPVSAFNAEDLCRRTVWPLPGEKLPVSLVQANFIQGGLILTWCIFHMAGDGTTFQVWTKIWAEECRRLQGLDISEPYVLDPVMMGDRVLIMNPSGHNKGLAENHPEYLCIPFVPEGAPPKMKSPDHRGQVFYFSPESLKALKAEASPSNASQPSDQTWISTNDAMSALLWRTVMAVQNPLETLEGDPVSVFNIAIDGRLRTDPPVHPNTLGCFLEYIAVSTPIRHMLGSANLADLALLIRKALTRADKQFTDDVVTLVEKLDHVDKIVATAFTDVPGYHCVQTSWVNFDVYSIDFGPMLGGKIESIRAPHVGVINGLQVALPPLPDGGMEIMVGVESSCLDKLLHEPLWNKFAKAR</sequence>
<dbReference type="GO" id="GO:0016740">
    <property type="term" value="F:transferase activity"/>
    <property type="evidence" value="ECO:0007669"/>
    <property type="project" value="UniProtKB-KW"/>
</dbReference>
<organism evidence="2 3">
    <name type="scientific">Dactylonectria estremocensis</name>
    <dbReference type="NCBI Taxonomy" id="1079267"/>
    <lineage>
        <taxon>Eukaryota</taxon>
        <taxon>Fungi</taxon>
        <taxon>Dikarya</taxon>
        <taxon>Ascomycota</taxon>
        <taxon>Pezizomycotina</taxon>
        <taxon>Sordariomycetes</taxon>
        <taxon>Hypocreomycetidae</taxon>
        <taxon>Hypocreales</taxon>
        <taxon>Nectriaceae</taxon>
        <taxon>Dactylonectria</taxon>
    </lineage>
</organism>
<dbReference type="Proteomes" id="UP000717696">
    <property type="component" value="Unassembled WGS sequence"/>
</dbReference>
<evidence type="ECO:0000256" key="1">
    <source>
        <dbReference type="ARBA" id="ARBA00022679"/>
    </source>
</evidence>
<comment type="caution">
    <text evidence="2">The sequence shown here is derived from an EMBL/GenBank/DDBJ whole genome shotgun (WGS) entry which is preliminary data.</text>
</comment>
<name>A0A9P9DZN0_9HYPO</name>
<proteinExistence type="predicted"/>
<protein>
    <submittedName>
        <fullName evidence="2">Transferase family-domain-containing protein</fullName>
    </submittedName>
</protein>
<dbReference type="Pfam" id="PF02458">
    <property type="entry name" value="Transferase"/>
    <property type="match status" value="1"/>
</dbReference>
<dbReference type="EMBL" id="JAGMUU010000022">
    <property type="protein sequence ID" value="KAH7128032.1"/>
    <property type="molecule type" value="Genomic_DNA"/>
</dbReference>
<dbReference type="Gene3D" id="3.30.559.10">
    <property type="entry name" value="Chloramphenicol acetyltransferase-like domain"/>
    <property type="match status" value="2"/>
</dbReference>
<dbReference type="PANTHER" id="PTHR31896:SF64">
    <property type="entry name" value="TRICHOTHECENE 3-O-ACETYLTRANSFERASE"/>
    <property type="match status" value="1"/>
</dbReference>
<dbReference type="PANTHER" id="PTHR31896">
    <property type="entry name" value="FAMILY REGULATORY PROTEIN, PUTATIVE (AFU_ORTHOLOGUE AFUA_3G14730)-RELATED"/>
    <property type="match status" value="1"/>
</dbReference>
<dbReference type="InterPro" id="IPR051283">
    <property type="entry name" value="Sec_Metabolite_Acyltrans"/>
</dbReference>
<accession>A0A9P9DZN0</accession>
<reference evidence="2" key="1">
    <citation type="journal article" date="2021" name="Nat. Commun.">
        <title>Genetic determinants of endophytism in the Arabidopsis root mycobiome.</title>
        <authorList>
            <person name="Mesny F."/>
            <person name="Miyauchi S."/>
            <person name="Thiergart T."/>
            <person name="Pickel B."/>
            <person name="Atanasova L."/>
            <person name="Karlsson M."/>
            <person name="Huettel B."/>
            <person name="Barry K.W."/>
            <person name="Haridas S."/>
            <person name="Chen C."/>
            <person name="Bauer D."/>
            <person name="Andreopoulos W."/>
            <person name="Pangilinan J."/>
            <person name="LaButti K."/>
            <person name="Riley R."/>
            <person name="Lipzen A."/>
            <person name="Clum A."/>
            <person name="Drula E."/>
            <person name="Henrissat B."/>
            <person name="Kohler A."/>
            <person name="Grigoriev I.V."/>
            <person name="Martin F.M."/>
            <person name="Hacquard S."/>
        </authorList>
    </citation>
    <scope>NUCLEOTIDE SEQUENCE</scope>
    <source>
        <strain evidence="2">MPI-CAGE-AT-0021</strain>
    </source>
</reference>
<keyword evidence="1 2" id="KW-0808">Transferase</keyword>